<dbReference type="InterPro" id="IPR000058">
    <property type="entry name" value="Znf_AN1"/>
</dbReference>
<feature type="compositionally biased region" description="Pro residues" evidence="5">
    <location>
        <begin position="148"/>
        <end position="160"/>
    </location>
</feature>
<evidence type="ECO:0000259" key="6">
    <source>
        <dbReference type="PROSITE" id="PS50053"/>
    </source>
</evidence>
<dbReference type="SUPFAM" id="SSF54236">
    <property type="entry name" value="Ubiquitin-like"/>
    <property type="match status" value="1"/>
</dbReference>
<dbReference type="OMA" id="ACRYQCR"/>
<organism evidence="8 9">
    <name type="scientific">Folsomia candida</name>
    <name type="common">Springtail</name>
    <dbReference type="NCBI Taxonomy" id="158441"/>
    <lineage>
        <taxon>Eukaryota</taxon>
        <taxon>Metazoa</taxon>
        <taxon>Ecdysozoa</taxon>
        <taxon>Arthropoda</taxon>
        <taxon>Hexapoda</taxon>
        <taxon>Collembola</taxon>
        <taxon>Entomobryomorpha</taxon>
        <taxon>Isotomoidea</taxon>
        <taxon>Isotomidae</taxon>
        <taxon>Proisotominae</taxon>
        <taxon>Folsomia</taxon>
    </lineage>
</organism>
<dbReference type="STRING" id="158441.A0A226EJH3"/>
<feature type="region of interest" description="Disordered" evidence="5">
    <location>
        <begin position="488"/>
        <end position="527"/>
    </location>
</feature>
<name>A0A226EJH3_FOLCA</name>
<feature type="region of interest" description="Disordered" evidence="5">
    <location>
        <begin position="142"/>
        <end position="194"/>
    </location>
</feature>
<accession>A0A226EJH3</accession>
<keyword evidence="2 4" id="KW-0863">Zinc-finger</keyword>
<dbReference type="SUPFAM" id="SSF118310">
    <property type="entry name" value="AN1-like Zinc finger"/>
    <property type="match status" value="1"/>
</dbReference>
<keyword evidence="1" id="KW-0479">Metal-binding</keyword>
<feature type="compositionally biased region" description="Gly residues" evidence="5">
    <location>
        <begin position="18"/>
        <end position="33"/>
    </location>
</feature>
<evidence type="ECO:0000259" key="7">
    <source>
        <dbReference type="PROSITE" id="PS51039"/>
    </source>
</evidence>
<evidence type="ECO:0000313" key="8">
    <source>
        <dbReference type="EMBL" id="OXA57440.1"/>
    </source>
</evidence>
<evidence type="ECO:0000256" key="1">
    <source>
        <dbReference type="ARBA" id="ARBA00022723"/>
    </source>
</evidence>
<feature type="region of interest" description="Disordered" evidence="5">
    <location>
        <begin position="548"/>
        <end position="585"/>
    </location>
</feature>
<dbReference type="AlphaFoldDB" id="A0A226EJH3"/>
<dbReference type="InterPro" id="IPR035896">
    <property type="entry name" value="AN1-like_Znf"/>
</dbReference>
<evidence type="ECO:0000313" key="9">
    <source>
        <dbReference type="Proteomes" id="UP000198287"/>
    </source>
</evidence>
<evidence type="ECO:0000256" key="4">
    <source>
        <dbReference type="PROSITE-ProRule" id="PRU00449"/>
    </source>
</evidence>
<feature type="region of interest" description="Disordered" evidence="5">
    <location>
        <begin position="334"/>
        <end position="380"/>
    </location>
</feature>
<protein>
    <submittedName>
        <fullName evidence="8">AN1-type zinc finger protein 4</fullName>
    </submittedName>
</protein>
<sequence>MSKDWRRSKTQSNSNSFDGGGSGSSNGSGGGLFFGVEDDDEDSSSSSSSSDEEAGFFVRIENIMGGKFQVYAYASDSVELLKTRIAFQEGIPQKEQNLFLSHGRIPLDNPSVLLADLGFNEISSKSKPIRLITNISSGLGSKTFSSHDPPPPFPSLPRIPRPLSSRRKGDEGENPTERTSHAQQGQEPVRLPRLDDNSIDGVLVFKDRDRRVFVIIKKVSNEESLGLPPPSHPSSNLIRGRKSTATMTGFEEPAERSRNSLLTPLEDGIRRRGDLGSGRRESIIREPQKQLERIRENAKTLQKMTQIRADMSMKKRIPLNPNCDDRQFFRHNNERENQLPDINETQNYKNYNSSSTFRDESSHKETSSCTASLKLKSSDSKTKITTHTTFNRTITSSVSELNRLKAELYLEAKRTGGGTFGILPYTNNQLVRYVQLKVKVLLADQNPEEYDYLSRHKFVPFPDPHSLVPTVVARRQQQENIMTLNSAVRRHNDTGKGGLRSSNITGFTTRRKRNSSSDSTNSSASSNISILKEQNHIITRLTTARKLKSDESIKSGGRLRKQQSQSRQPSGGTTVRNILSAGRRSTSGSNLGTIIYHSIASDNILAQPCLTKNKVVNGVNEKMLEVRRGLEDVDKIPWIREGFPVSERKFYSGPIMKANSSKDKIKPSISNVTPSDPEIQLDDERVTLSPPLQPSSTSPSQATLHSTQSTSSTIQKKKKDIVRCAECRKRIGVACRYQCRCGKLFCSTHRYAETHNCSYDYKSEGRRQLQEANPLIVANKVDKI</sequence>
<dbReference type="Pfam" id="PF01428">
    <property type="entry name" value="zf-AN1"/>
    <property type="match status" value="1"/>
</dbReference>
<dbReference type="EMBL" id="LNIX01000003">
    <property type="protein sequence ID" value="OXA57440.1"/>
    <property type="molecule type" value="Genomic_DNA"/>
</dbReference>
<feature type="compositionally biased region" description="Polar residues" evidence="5">
    <location>
        <begin position="562"/>
        <end position="585"/>
    </location>
</feature>
<reference evidence="8 9" key="1">
    <citation type="submission" date="2015-12" db="EMBL/GenBank/DDBJ databases">
        <title>The genome of Folsomia candida.</title>
        <authorList>
            <person name="Faddeeva A."/>
            <person name="Derks M.F."/>
            <person name="Anvar Y."/>
            <person name="Smit S."/>
            <person name="Van Straalen N."/>
            <person name="Roelofs D."/>
        </authorList>
    </citation>
    <scope>NUCLEOTIDE SEQUENCE [LARGE SCALE GENOMIC DNA]</scope>
    <source>
        <strain evidence="8 9">VU population</strain>
        <tissue evidence="8">Whole body</tissue>
    </source>
</reference>
<feature type="domain" description="AN1-type" evidence="7">
    <location>
        <begin position="718"/>
        <end position="765"/>
    </location>
</feature>
<dbReference type="SMART" id="SM00154">
    <property type="entry name" value="ZnF_AN1"/>
    <property type="match status" value="1"/>
</dbReference>
<evidence type="ECO:0000256" key="2">
    <source>
        <dbReference type="ARBA" id="ARBA00022771"/>
    </source>
</evidence>
<dbReference type="GO" id="GO:0008270">
    <property type="term" value="F:zinc ion binding"/>
    <property type="evidence" value="ECO:0007669"/>
    <property type="project" value="UniProtKB-KW"/>
</dbReference>
<dbReference type="PANTHER" id="PTHR46728">
    <property type="entry name" value="AN1-TYPE ZINC FINGER PROTEIN 4"/>
    <property type="match status" value="1"/>
</dbReference>
<evidence type="ECO:0000256" key="3">
    <source>
        <dbReference type="ARBA" id="ARBA00022833"/>
    </source>
</evidence>
<dbReference type="Proteomes" id="UP000198287">
    <property type="component" value="Unassembled WGS sequence"/>
</dbReference>
<dbReference type="Gene3D" id="4.10.1110.10">
    <property type="entry name" value="AN1-like Zinc finger"/>
    <property type="match status" value="1"/>
</dbReference>
<dbReference type="InterPro" id="IPR053061">
    <property type="entry name" value="AN1-type_zinc_finger"/>
</dbReference>
<keyword evidence="9" id="KW-1185">Reference proteome</keyword>
<dbReference type="CDD" id="cd17039">
    <property type="entry name" value="Ubl_ubiquitin_like"/>
    <property type="match status" value="1"/>
</dbReference>
<feature type="region of interest" description="Disordered" evidence="5">
    <location>
        <begin position="1"/>
        <end position="51"/>
    </location>
</feature>
<feature type="region of interest" description="Disordered" evidence="5">
    <location>
        <begin position="687"/>
        <end position="715"/>
    </location>
</feature>
<feature type="compositionally biased region" description="Low complexity" evidence="5">
    <location>
        <begin position="687"/>
        <end position="714"/>
    </location>
</feature>
<dbReference type="InterPro" id="IPR000626">
    <property type="entry name" value="Ubiquitin-like_dom"/>
</dbReference>
<dbReference type="PROSITE" id="PS51039">
    <property type="entry name" value="ZF_AN1"/>
    <property type="match status" value="1"/>
</dbReference>
<comment type="caution">
    <text evidence="8">The sequence shown here is derived from an EMBL/GenBank/DDBJ whole genome shotgun (WGS) entry which is preliminary data.</text>
</comment>
<dbReference type="PANTHER" id="PTHR46728:SF1">
    <property type="entry name" value="AN1-TYPE ZINC FINGER PROTEIN 4"/>
    <property type="match status" value="1"/>
</dbReference>
<feature type="compositionally biased region" description="Polar residues" evidence="5">
    <location>
        <begin position="343"/>
        <end position="356"/>
    </location>
</feature>
<feature type="region of interest" description="Disordered" evidence="5">
    <location>
        <begin position="661"/>
        <end position="680"/>
    </location>
</feature>
<feature type="domain" description="Ubiquitin-like" evidence="6">
    <location>
        <begin position="56"/>
        <end position="121"/>
    </location>
</feature>
<feature type="compositionally biased region" description="Basic and acidic residues" evidence="5">
    <location>
        <begin position="357"/>
        <end position="366"/>
    </location>
</feature>
<feature type="compositionally biased region" description="Low complexity" evidence="5">
    <location>
        <begin position="516"/>
        <end position="527"/>
    </location>
</feature>
<dbReference type="InterPro" id="IPR029071">
    <property type="entry name" value="Ubiquitin-like_domsf"/>
</dbReference>
<feature type="compositionally biased region" description="Basic and acidic residues" evidence="5">
    <location>
        <begin position="167"/>
        <end position="180"/>
    </location>
</feature>
<dbReference type="OrthoDB" id="756206at2759"/>
<keyword evidence="3" id="KW-0862">Zinc</keyword>
<gene>
    <name evidence="8" type="ORF">Fcan01_06909</name>
</gene>
<evidence type="ECO:0000256" key="5">
    <source>
        <dbReference type="SAM" id="MobiDB-lite"/>
    </source>
</evidence>
<proteinExistence type="predicted"/>
<dbReference type="PROSITE" id="PS50053">
    <property type="entry name" value="UBIQUITIN_2"/>
    <property type="match status" value="1"/>
</dbReference>